<dbReference type="Proteomes" id="UP000521943">
    <property type="component" value="Unassembled WGS sequence"/>
</dbReference>
<name>A0A8H6MFY0_9AGAR</name>
<organism evidence="2 3">
    <name type="scientific">Ephemerocybe angulata</name>
    <dbReference type="NCBI Taxonomy" id="980116"/>
    <lineage>
        <taxon>Eukaryota</taxon>
        <taxon>Fungi</taxon>
        <taxon>Dikarya</taxon>
        <taxon>Basidiomycota</taxon>
        <taxon>Agaricomycotina</taxon>
        <taxon>Agaricomycetes</taxon>
        <taxon>Agaricomycetidae</taxon>
        <taxon>Agaricales</taxon>
        <taxon>Agaricineae</taxon>
        <taxon>Psathyrellaceae</taxon>
        <taxon>Ephemerocybe</taxon>
    </lineage>
</organism>
<comment type="caution">
    <text evidence="2">The sequence shown here is derived from an EMBL/GenBank/DDBJ whole genome shotgun (WGS) entry which is preliminary data.</text>
</comment>
<protein>
    <recommendedName>
        <fullName evidence="4">Secreted protein</fullName>
    </recommendedName>
</protein>
<accession>A0A8H6MFY0</accession>
<keyword evidence="1" id="KW-0732">Signal</keyword>
<gene>
    <name evidence="2" type="ORF">DFP72DRAFT_873859</name>
</gene>
<keyword evidence="3" id="KW-1185">Reference proteome</keyword>
<reference evidence="2 3" key="1">
    <citation type="submission" date="2020-07" db="EMBL/GenBank/DDBJ databases">
        <title>Comparative genomics of pyrophilous fungi reveals a link between fire events and developmental genes.</title>
        <authorList>
            <consortium name="DOE Joint Genome Institute"/>
            <person name="Steindorff A.S."/>
            <person name="Carver A."/>
            <person name="Calhoun S."/>
            <person name="Stillman K."/>
            <person name="Liu H."/>
            <person name="Lipzen A."/>
            <person name="Pangilinan J."/>
            <person name="Labutti K."/>
            <person name="Bruns T.D."/>
            <person name="Grigoriev I.V."/>
        </authorList>
    </citation>
    <scope>NUCLEOTIDE SEQUENCE [LARGE SCALE GENOMIC DNA]</scope>
    <source>
        <strain evidence="2 3">CBS 144469</strain>
    </source>
</reference>
<dbReference type="AlphaFoldDB" id="A0A8H6MFY0"/>
<evidence type="ECO:0000313" key="2">
    <source>
        <dbReference type="EMBL" id="KAF6763956.1"/>
    </source>
</evidence>
<evidence type="ECO:0000313" key="3">
    <source>
        <dbReference type="Proteomes" id="UP000521943"/>
    </source>
</evidence>
<sequence>MVSHPGILYRLVRLAARFLTLTRTFAEVPFGNSTRMARCPSQKQSMPITNDHDLERRSEQCTRCSGSVALLVAAWRSVTGYERPLKMTDMHRAAPKGLRTLGEFLHSPSPFLTLSLQDLRTRSSRAIRTGPQDAPNAEACGVLSRTMHWCH</sequence>
<evidence type="ECO:0008006" key="4">
    <source>
        <dbReference type="Google" id="ProtNLM"/>
    </source>
</evidence>
<proteinExistence type="predicted"/>
<feature type="chain" id="PRO_5034622093" description="Secreted protein" evidence="1">
    <location>
        <begin position="27"/>
        <end position="151"/>
    </location>
</feature>
<feature type="signal peptide" evidence="1">
    <location>
        <begin position="1"/>
        <end position="26"/>
    </location>
</feature>
<dbReference type="EMBL" id="JACGCI010000005">
    <property type="protein sequence ID" value="KAF6763956.1"/>
    <property type="molecule type" value="Genomic_DNA"/>
</dbReference>
<evidence type="ECO:0000256" key="1">
    <source>
        <dbReference type="SAM" id="SignalP"/>
    </source>
</evidence>